<keyword evidence="7" id="KW-1185">Reference proteome</keyword>
<dbReference type="Gene3D" id="3.40.30.10">
    <property type="entry name" value="Glutaredoxin"/>
    <property type="match status" value="1"/>
</dbReference>
<feature type="domain" description="GST N-terminal" evidence="4">
    <location>
        <begin position="1"/>
        <end position="81"/>
    </location>
</feature>
<dbReference type="STRING" id="441112.SAMN04488094_106175"/>
<organism evidence="6 7">
    <name type="scientific">Tropicimonas isoalkanivorans</name>
    <dbReference type="NCBI Taxonomy" id="441112"/>
    <lineage>
        <taxon>Bacteria</taxon>
        <taxon>Pseudomonadati</taxon>
        <taxon>Pseudomonadota</taxon>
        <taxon>Alphaproteobacteria</taxon>
        <taxon>Rhodobacterales</taxon>
        <taxon>Roseobacteraceae</taxon>
        <taxon>Tropicimonas</taxon>
    </lineage>
</organism>
<name>A0A1I1KE72_9RHOB</name>
<dbReference type="Pfam" id="PF13409">
    <property type="entry name" value="GST_N_2"/>
    <property type="match status" value="1"/>
</dbReference>
<dbReference type="SFLD" id="SFLDS00019">
    <property type="entry name" value="Glutathione_Transferase_(cytos"/>
    <property type="match status" value="1"/>
</dbReference>
<protein>
    <recommendedName>
        <fullName evidence="1">glutathione transferase</fullName>
        <ecNumber evidence="1">2.5.1.18</ecNumber>
    </recommendedName>
</protein>
<evidence type="ECO:0000256" key="2">
    <source>
        <dbReference type="ARBA" id="ARBA00022679"/>
    </source>
</evidence>
<dbReference type="InterPro" id="IPR010987">
    <property type="entry name" value="Glutathione-S-Trfase_C-like"/>
</dbReference>
<dbReference type="PANTHER" id="PTHR44051">
    <property type="entry name" value="GLUTATHIONE S-TRANSFERASE-RELATED"/>
    <property type="match status" value="1"/>
</dbReference>
<dbReference type="Pfam" id="PF13410">
    <property type="entry name" value="GST_C_2"/>
    <property type="match status" value="1"/>
</dbReference>
<proteinExistence type="predicted"/>
<dbReference type="PROSITE" id="PS50405">
    <property type="entry name" value="GST_CTER"/>
    <property type="match status" value="1"/>
</dbReference>
<dbReference type="Gene3D" id="1.20.1050.10">
    <property type="match status" value="1"/>
</dbReference>
<evidence type="ECO:0000259" key="4">
    <source>
        <dbReference type="PROSITE" id="PS50404"/>
    </source>
</evidence>
<dbReference type="RefSeq" id="WP_093360978.1">
    <property type="nucleotide sequence ID" value="NZ_FOLG01000006.1"/>
</dbReference>
<dbReference type="InterPro" id="IPR036282">
    <property type="entry name" value="Glutathione-S-Trfase_C_sf"/>
</dbReference>
<evidence type="ECO:0000313" key="6">
    <source>
        <dbReference type="EMBL" id="SFC59097.1"/>
    </source>
</evidence>
<evidence type="ECO:0000256" key="1">
    <source>
        <dbReference type="ARBA" id="ARBA00012452"/>
    </source>
</evidence>
<dbReference type="FunFam" id="3.40.30.10:FF:000156">
    <property type="entry name" value="Glutathione S-transferase 1"/>
    <property type="match status" value="1"/>
</dbReference>
<dbReference type="AlphaFoldDB" id="A0A1I1KE72"/>
<gene>
    <name evidence="6" type="ORF">SAMN04488094_106175</name>
</gene>
<dbReference type="Proteomes" id="UP000198728">
    <property type="component" value="Unassembled WGS sequence"/>
</dbReference>
<dbReference type="GO" id="GO:0005737">
    <property type="term" value="C:cytoplasm"/>
    <property type="evidence" value="ECO:0007669"/>
    <property type="project" value="UniProtKB-ARBA"/>
</dbReference>
<dbReference type="SFLD" id="SFLDG01150">
    <property type="entry name" value="Main.1:_Beta-like"/>
    <property type="match status" value="1"/>
</dbReference>
<keyword evidence="2 6" id="KW-0808">Transferase</keyword>
<dbReference type="GO" id="GO:0004364">
    <property type="term" value="F:glutathione transferase activity"/>
    <property type="evidence" value="ECO:0007669"/>
    <property type="project" value="UniProtKB-EC"/>
</dbReference>
<dbReference type="OrthoDB" id="9810080at2"/>
<accession>A0A1I1KE72</accession>
<dbReference type="EC" id="2.5.1.18" evidence="1"/>
<reference evidence="6 7" key="1">
    <citation type="submission" date="2016-10" db="EMBL/GenBank/DDBJ databases">
        <authorList>
            <person name="de Groot N.N."/>
        </authorList>
    </citation>
    <scope>NUCLEOTIDE SEQUENCE [LARGE SCALE GENOMIC DNA]</scope>
    <source>
        <strain evidence="6 7">DSM 19548</strain>
    </source>
</reference>
<dbReference type="SUPFAM" id="SSF52833">
    <property type="entry name" value="Thioredoxin-like"/>
    <property type="match status" value="1"/>
</dbReference>
<dbReference type="SFLD" id="SFLDG00358">
    <property type="entry name" value="Main_(cytGST)"/>
    <property type="match status" value="1"/>
</dbReference>
<dbReference type="InterPro" id="IPR004045">
    <property type="entry name" value="Glutathione_S-Trfase_N"/>
</dbReference>
<evidence type="ECO:0000256" key="3">
    <source>
        <dbReference type="ARBA" id="ARBA00047960"/>
    </source>
</evidence>
<dbReference type="GO" id="GO:0004601">
    <property type="term" value="F:peroxidase activity"/>
    <property type="evidence" value="ECO:0007669"/>
    <property type="project" value="UniProtKB-ARBA"/>
</dbReference>
<sequence>MLTVHHLGVSQSERIVWLCEELGLPYELKLYQREPETGIAPPEYKALHPAGTAPVIEDGDVTLAESEAVIDYILAVYGNGRLALPADHSRFADYLYWYHFVNGTLAPAFMMMMAEGQFAQHMSKRADRGLQMLEDHLAKGNAWLAGDTFTAADIMMMFPLTTLRYYLDLDLTPYPNMRAYVKRLTERPAFKSARAKADPELEVTLD</sequence>
<evidence type="ECO:0000259" key="5">
    <source>
        <dbReference type="PROSITE" id="PS50405"/>
    </source>
</evidence>
<dbReference type="InterPro" id="IPR040079">
    <property type="entry name" value="Glutathione_S-Trfase"/>
</dbReference>
<dbReference type="EMBL" id="FOLG01000006">
    <property type="protein sequence ID" value="SFC59097.1"/>
    <property type="molecule type" value="Genomic_DNA"/>
</dbReference>
<dbReference type="InterPro" id="IPR036249">
    <property type="entry name" value="Thioredoxin-like_sf"/>
</dbReference>
<dbReference type="SUPFAM" id="SSF47616">
    <property type="entry name" value="GST C-terminal domain-like"/>
    <property type="match status" value="1"/>
</dbReference>
<feature type="domain" description="GST C-terminal" evidence="5">
    <location>
        <begin position="87"/>
        <end position="203"/>
    </location>
</feature>
<dbReference type="CDD" id="cd03046">
    <property type="entry name" value="GST_N_GTT1_like"/>
    <property type="match status" value="1"/>
</dbReference>
<dbReference type="PROSITE" id="PS50404">
    <property type="entry name" value="GST_NTER"/>
    <property type="match status" value="1"/>
</dbReference>
<evidence type="ECO:0000313" key="7">
    <source>
        <dbReference type="Proteomes" id="UP000198728"/>
    </source>
</evidence>
<dbReference type="PANTHER" id="PTHR44051:SF9">
    <property type="entry name" value="GLUTATHIONE S-TRANSFERASE 1"/>
    <property type="match status" value="1"/>
</dbReference>
<comment type="catalytic activity">
    <reaction evidence="3">
        <text>RX + glutathione = an S-substituted glutathione + a halide anion + H(+)</text>
        <dbReference type="Rhea" id="RHEA:16437"/>
        <dbReference type="ChEBI" id="CHEBI:15378"/>
        <dbReference type="ChEBI" id="CHEBI:16042"/>
        <dbReference type="ChEBI" id="CHEBI:17792"/>
        <dbReference type="ChEBI" id="CHEBI:57925"/>
        <dbReference type="ChEBI" id="CHEBI:90779"/>
        <dbReference type="EC" id="2.5.1.18"/>
    </reaction>
</comment>